<comment type="caution">
    <text evidence="1">The sequence shown here is derived from an EMBL/GenBank/DDBJ whole genome shotgun (WGS) entry which is preliminary data.</text>
</comment>
<dbReference type="Proteomes" id="UP001155034">
    <property type="component" value="Unassembled WGS sequence"/>
</dbReference>
<proteinExistence type="predicted"/>
<organism evidence="1 3">
    <name type="scientific">Salinibacter ruber</name>
    <dbReference type="NCBI Taxonomy" id="146919"/>
    <lineage>
        <taxon>Bacteria</taxon>
        <taxon>Pseudomonadati</taxon>
        <taxon>Rhodothermota</taxon>
        <taxon>Rhodothermia</taxon>
        <taxon>Rhodothermales</taxon>
        <taxon>Salinibacteraceae</taxon>
        <taxon>Salinibacter</taxon>
    </lineage>
</organism>
<evidence type="ECO:0000313" key="2">
    <source>
        <dbReference type="EMBL" id="MCS4038338.1"/>
    </source>
</evidence>
<dbReference type="Proteomes" id="UP001155040">
    <property type="component" value="Unassembled WGS sequence"/>
</dbReference>
<name>A0A9X2U4T5_9BACT</name>
<protein>
    <submittedName>
        <fullName evidence="1">Uncharacterized protein</fullName>
    </submittedName>
</protein>
<dbReference type="AlphaFoldDB" id="A0A9X2U4T5"/>
<dbReference type="EMBL" id="JANTYZ010000020">
    <property type="protein sequence ID" value="MCS3866762.1"/>
    <property type="molecule type" value="Genomic_DNA"/>
</dbReference>
<sequence>MAKLEGWILLLLSPKRLFSEEETKALEKTKALRSVEESEKVAAG</sequence>
<gene>
    <name evidence="1" type="ORF">GGP82_003345</name>
    <name evidence="2" type="ORF">GGQ01_003430</name>
</gene>
<evidence type="ECO:0000313" key="3">
    <source>
        <dbReference type="Proteomes" id="UP001155034"/>
    </source>
</evidence>
<dbReference type="EMBL" id="JANUBF010000062">
    <property type="protein sequence ID" value="MCS4038338.1"/>
    <property type="molecule type" value="Genomic_DNA"/>
</dbReference>
<dbReference type="RefSeq" id="WP_259091482.1">
    <property type="nucleotide sequence ID" value="NZ_JACIFG010000039.1"/>
</dbReference>
<accession>A0A9X2U4T5</accession>
<evidence type="ECO:0000313" key="1">
    <source>
        <dbReference type="EMBL" id="MCS3866762.1"/>
    </source>
</evidence>
<reference evidence="1" key="1">
    <citation type="submission" date="2022-08" db="EMBL/GenBank/DDBJ databases">
        <title>Genomic Encyclopedia of Type Strains, Phase V (KMG-V): Genome sequencing to study the core and pangenomes of soil and plant-associated prokaryotes.</title>
        <authorList>
            <person name="Whitman W."/>
        </authorList>
    </citation>
    <scope>NUCLEOTIDE SEQUENCE</scope>
    <source>
        <strain evidence="1">SP2016B</strain>
        <strain evidence="2">SP3012</strain>
    </source>
</reference>